<dbReference type="PANTHER" id="PTHR30589">
    <property type="entry name" value="PROLIPOPROTEIN DIACYLGLYCERYL TRANSFERASE"/>
    <property type="match status" value="1"/>
</dbReference>
<feature type="transmembrane region" description="Helical" evidence="7">
    <location>
        <begin position="73"/>
        <end position="92"/>
    </location>
</feature>
<dbReference type="InterPro" id="IPR001640">
    <property type="entry name" value="Lgt"/>
</dbReference>
<evidence type="ECO:0000256" key="1">
    <source>
        <dbReference type="ARBA" id="ARBA00007150"/>
    </source>
</evidence>
<feature type="transmembrane region" description="Helical" evidence="7">
    <location>
        <begin position="192"/>
        <end position="209"/>
    </location>
</feature>
<feature type="transmembrane region" description="Helical" evidence="7">
    <location>
        <begin position="20"/>
        <end position="42"/>
    </location>
</feature>
<keyword evidence="5 7" id="KW-1133">Transmembrane helix</keyword>
<evidence type="ECO:0000256" key="6">
    <source>
        <dbReference type="ARBA" id="ARBA00023136"/>
    </source>
</evidence>
<dbReference type="Pfam" id="PF01790">
    <property type="entry name" value="LGT"/>
    <property type="match status" value="1"/>
</dbReference>
<keyword evidence="4 7" id="KW-0812">Transmembrane</keyword>
<name>A0A5C6RP33_9BACT</name>
<feature type="transmembrane region" description="Helical" evidence="7">
    <location>
        <begin position="299"/>
        <end position="316"/>
    </location>
</feature>
<dbReference type="Proteomes" id="UP000321580">
    <property type="component" value="Unassembled WGS sequence"/>
</dbReference>
<dbReference type="RefSeq" id="WP_147167399.1">
    <property type="nucleotide sequence ID" value="NZ_VOOR01000018.1"/>
</dbReference>
<evidence type="ECO:0000313" key="9">
    <source>
        <dbReference type="Proteomes" id="UP000321580"/>
    </source>
</evidence>
<dbReference type="EMBL" id="VOOR01000018">
    <property type="protein sequence ID" value="TXB63152.1"/>
    <property type="molecule type" value="Genomic_DNA"/>
</dbReference>
<gene>
    <name evidence="8" type="ORF">FRY97_10090</name>
</gene>
<dbReference type="AlphaFoldDB" id="A0A5C6RP33"/>
<feature type="transmembrane region" description="Helical" evidence="7">
    <location>
        <begin position="154"/>
        <end position="172"/>
    </location>
</feature>
<feature type="transmembrane region" description="Helical" evidence="7">
    <location>
        <begin position="362"/>
        <end position="380"/>
    </location>
</feature>
<dbReference type="OrthoDB" id="871140at2"/>
<evidence type="ECO:0000313" key="8">
    <source>
        <dbReference type="EMBL" id="TXB63152.1"/>
    </source>
</evidence>
<evidence type="ECO:0008006" key="10">
    <source>
        <dbReference type="Google" id="ProtNLM"/>
    </source>
</evidence>
<accession>A0A5C6RP33</accession>
<keyword evidence="6 7" id="KW-0472">Membrane</keyword>
<feature type="transmembrane region" description="Helical" evidence="7">
    <location>
        <begin position="323"/>
        <end position="342"/>
    </location>
</feature>
<proteinExistence type="inferred from homology"/>
<comment type="caution">
    <text evidence="8">The sequence shown here is derived from an EMBL/GenBank/DDBJ whole genome shotgun (WGS) entry which is preliminary data.</text>
</comment>
<feature type="transmembrane region" description="Helical" evidence="7">
    <location>
        <begin position="216"/>
        <end position="234"/>
    </location>
</feature>
<dbReference type="GO" id="GO:0005886">
    <property type="term" value="C:plasma membrane"/>
    <property type="evidence" value="ECO:0007669"/>
    <property type="project" value="InterPro"/>
</dbReference>
<evidence type="ECO:0000256" key="2">
    <source>
        <dbReference type="ARBA" id="ARBA00022475"/>
    </source>
</evidence>
<comment type="similarity">
    <text evidence="1">Belongs to the Lgt family.</text>
</comment>
<evidence type="ECO:0000256" key="7">
    <source>
        <dbReference type="SAM" id="Phobius"/>
    </source>
</evidence>
<dbReference type="GO" id="GO:0008961">
    <property type="term" value="F:phosphatidylglycerol-prolipoprotein diacylglyceryl transferase activity"/>
    <property type="evidence" value="ECO:0007669"/>
    <property type="project" value="InterPro"/>
</dbReference>
<keyword evidence="3" id="KW-0808">Transferase</keyword>
<reference evidence="8 9" key="1">
    <citation type="submission" date="2019-08" db="EMBL/GenBank/DDBJ databases">
        <title>Genome of Phaeodactylibacter luteus.</title>
        <authorList>
            <person name="Bowman J.P."/>
        </authorList>
    </citation>
    <scope>NUCLEOTIDE SEQUENCE [LARGE SCALE GENOMIC DNA]</scope>
    <source>
        <strain evidence="8 9">KCTC 42180</strain>
    </source>
</reference>
<keyword evidence="9" id="KW-1185">Reference proteome</keyword>
<keyword evidence="2" id="KW-1003">Cell membrane</keyword>
<organism evidence="8 9">
    <name type="scientific">Phaeodactylibacter luteus</name>
    <dbReference type="NCBI Taxonomy" id="1564516"/>
    <lineage>
        <taxon>Bacteria</taxon>
        <taxon>Pseudomonadati</taxon>
        <taxon>Bacteroidota</taxon>
        <taxon>Saprospiria</taxon>
        <taxon>Saprospirales</taxon>
        <taxon>Haliscomenobacteraceae</taxon>
        <taxon>Phaeodactylibacter</taxon>
    </lineage>
</organism>
<dbReference type="PANTHER" id="PTHR30589:SF0">
    <property type="entry name" value="PHOSPHATIDYLGLYCEROL--PROLIPOPROTEIN DIACYLGLYCERYL TRANSFERASE"/>
    <property type="match status" value="1"/>
</dbReference>
<dbReference type="GO" id="GO:0042158">
    <property type="term" value="P:lipoprotein biosynthetic process"/>
    <property type="evidence" value="ECO:0007669"/>
    <property type="project" value="InterPro"/>
</dbReference>
<evidence type="ECO:0000256" key="5">
    <source>
        <dbReference type="ARBA" id="ARBA00022989"/>
    </source>
</evidence>
<evidence type="ECO:0000256" key="4">
    <source>
        <dbReference type="ARBA" id="ARBA00022692"/>
    </source>
</evidence>
<evidence type="ECO:0000256" key="3">
    <source>
        <dbReference type="ARBA" id="ARBA00022679"/>
    </source>
</evidence>
<protein>
    <recommendedName>
        <fullName evidence="10">Phosphatidylglycerol--prolipoprotein diacylglyceryl transferase</fullName>
    </recommendedName>
</protein>
<sequence length="384" mass="42022">MYPDLSYFFHDLLGTPADNWLSIFKTFGVFLVLAILSAAFILQRELKRKAQLGVFEPEKVRIELNKPPKPMEIASSGIWGFLLGYKLAYALLNFTALKADAAEVLLSTAGHWPAGLLLGAAFAGYRYWDGNRKAKSGGKAVVQHLYPHDRIGEITMIAALSGVIGAKFFAVIEDIPALLADPLGTLLSGGGLAIYGGLIFGFLFVALYLKRKNIPIVPVLDAVAPALIIAYGVGRLGCHFSGDGDWGIVNAAPVPVWWFLPDWAWAYDYPHNVLRRGVEIAGCEMKYCTRLSPPVYPTPIYETAMAFGIGGLLLGLRKAAAGYPGILFFLYLTLNGVERFFIEKVRINEVYELGGLGYTQAQLIAIALFLIGLGGAVFVYRRHR</sequence>
<feature type="transmembrane region" description="Helical" evidence="7">
    <location>
        <begin position="104"/>
        <end position="125"/>
    </location>
</feature>